<dbReference type="InterPro" id="IPR027246">
    <property type="entry name" value="Porin_Euk/Tom40"/>
</dbReference>
<dbReference type="InterPro" id="IPR001925">
    <property type="entry name" value="Porin_Euk"/>
</dbReference>
<proteinExistence type="inferred from homology"/>
<dbReference type="PANTHER" id="PTHR11743">
    <property type="entry name" value="VOLTAGE-DEPENDENT ANION-SELECTIVE CHANNEL"/>
    <property type="match status" value="1"/>
</dbReference>
<keyword evidence="3" id="KW-1185">Reference proteome</keyword>
<evidence type="ECO:0000313" key="3">
    <source>
        <dbReference type="Proteomes" id="UP001341281"/>
    </source>
</evidence>
<protein>
    <submittedName>
        <fullName evidence="2">Uncharacterized protein</fullName>
    </submittedName>
</protein>
<accession>A0AAQ3SQ94</accession>
<dbReference type="EMBL" id="CP144746">
    <property type="protein sequence ID" value="WVZ58475.1"/>
    <property type="molecule type" value="Genomic_DNA"/>
</dbReference>
<evidence type="ECO:0000256" key="1">
    <source>
        <dbReference type="ARBA" id="ARBA00009624"/>
    </source>
</evidence>
<dbReference type="Gene3D" id="2.40.160.10">
    <property type="entry name" value="Porin"/>
    <property type="match status" value="1"/>
</dbReference>
<dbReference type="InterPro" id="IPR023614">
    <property type="entry name" value="Porin_dom_sf"/>
</dbReference>
<name>A0AAQ3SQ94_PASNO</name>
<dbReference type="Proteomes" id="UP001341281">
    <property type="component" value="Chromosome 02"/>
</dbReference>
<comment type="similarity">
    <text evidence="1">Belongs to the eukaryotic mitochondrial porin (TC 1.B.8.1) family.</text>
</comment>
<evidence type="ECO:0000313" key="2">
    <source>
        <dbReference type="EMBL" id="WVZ58475.1"/>
    </source>
</evidence>
<dbReference type="Pfam" id="PF01459">
    <property type="entry name" value="Porin_3"/>
    <property type="match status" value="1"/>
</dbReference>
<dbReference type="PANTHER" id="PTHR11743:SF23">
    <property type="entry name" value="MITOCHONDRIAL OUTER MEMBRANE PROTEIN PORIN 5-RELATED"/>
    <property type="match status" value="1"/>
</dbReference>
<reference evidence="2 3" key="1">
    <citation type="submission" date="2024-02" db="EMBL/GenBank/DDBJ databases">
        <title>High-quality chromosome-scale genome assembly of Pensacola bahiagrass (Paspalum notatum Flugge var. saurae).</title>
        <authorList>
            <person name="Vega J.M."/>
            <person name="Podio M."/>
            <person name="Orjuela J."/>
            <person name="Siena L.A."/>
            <person name="Pessino S.C."/>
            <person name="Combes M.C."/>
            <person name="Mariac C."/>
            <person name="Albertini E."/>
            <person name="Pupilli F."/>
            <person name="Ortiz J.P.A."/>
            <person name="Leblanc O."/>
        </authorList>
    </citation>
    <scope>NUCLEOTIDE SEQUENCE [LARGE SCALE GENOMIC DNA]</scope>
    <source>
        <strain evidence="2">R1</strain>
        <tissue evidence="2">Leaf</tissue>
    </source>
</reference>
<gene>
    <name evidence="2" type="ORF">U9M48_008747</name>
</gene>
<dbReference type="GO" id="GO:0005741">
    <property type="term" value="C:mitochondrial outer membrane"/>
    <property type="evidence" value="ECO:0007669"/>
    <property type="project" value="InterPro"/>
</dbReference>
<organism evidence="2 3">
    <name type="scientific">Paspalum notatum var. saurae</name>
    <dbReference type="NCBI Taxonomy" id="547442"/>
    <lineage>
        <taxon>Eukaryota</taxon>
        <taxon>Viridiplantae</taxon>
        <taxon>Streptophyta</taxon>
        <taxon>Embryophyta</taxon>
        <taxon>Tracheophyta</taxon>
        <taxon>Spermatophyta</taxon>
        <taxon>Magnoliopsida</taxon>
        <taxon>Liliopsida</taxon>
        <taxon>Poales</taxon>
        <taxon>Poaceae</taxon>
        <taxon>PACMAD clade</taxon>
        <taxon>Panicoideae</taxon>
        <taxon>Andropogonodae</taxon>
        <taxon>Paspaleae</taxon>
        <taxon>Paspalinae</taxon>
        <taxon>Paspalum</taxon>
    </lineage>
</organism>
<dbReference type="AlphaFoldDB" id="A0AAQ3SQ94"/>
<sequence>MHIGVKLDIEPNISATFNVLKVLPSTRLAISFMLPDYNARKISTTFTVSEELPYRNLVFSVNLPDDPLKVRMKPSPAVKFSGPVGTQGPLVPNVDMTHQEGNLESTKLPLAWLRNIIMLHSLCKSDKGDTIKVYSLCHFDKKQKTSAIAELTRKFSTNQNTLTIGCLYTVDAQITVNARFRSGGRLATLFHHKVNQKSHLTILGEFDTKALDRHPKIGLALAFNP</sequence>
<dbReference type="GO" id="GO:0008308">
    <property type="term" value="F:voltage-gated monoatomic anion channel activity"/>
    <property type="evidence" value="ECO:0007669"/>
    <property type="project" value="InterPro"/>
</dbReference>